<gene>
    <name evidence="1" type="ORF">DARMORV10_A02P42690.1</name>
</gene>
<protein>
    <submittedName>
        <fullName evidence="1">(rape) hypothetical protein</fullName>
    </submittedName>
</protein>
<dbReference type="AlphaFoldDB" id="A0A816XD98"/>
<sequence length="58" mass="6705">MATRFRQTCRSSRRYLSLIRCGDEIQTNISDQVGDGCICEESTELIRTERERGEANLH</sequence>
<dbReference type="EMBL" id="HG994356">
    <property type="protein sequence ID" value="CAF2145137.1"/>
    <property type="molecule type" value="Genomic_DNA"/>
</dbReference>
<reference evidence="1" key="1">
    <citation type="submission" date="2021-01" db="EMBL/GenBank/DDBJ databases">
        <authorList>
            <consortium name="Genoscope - CEA"/>
            <person name="William W."/>
        </authorList>
    </citation>
    <scope>NUCLEOTIDE SEQUENCE</scope>
</reference>
<dbReference type="Proteomes" id="UP001295469">
    <property type="component" value="Chromosome A02"/>
</dbReference>
<name>A0A816XD98_BRANA</name>
<evidence type="ECO:0000313" key="1">
    <source>
        <dbReference type="EMBL" id="CAF2145137.1"/>
    </source>
</evidence>
<accession>A0A816XD98</accession>
<organism evidence="1">
    <name type="scientific">Brassica napus</name>
    <name type="common">Rape</name>
    <dbReference type="NCBI Taxonomy" id="3708"/>
    <lineage>
        <taxon>Eukaryota</taxon>
        <taxon>Viridiplantae</taxon>
        <taxon>Streptophyta</taxon>
        <taxon>Embryophyta</taxon>
        <taxon>Tracheophyta</taxon>
        <taxon>Spermatophyta</taxon>
        <taxon>Magnoliopsida</taxon>
        <taxon>eudicotyledons</taxon>
        <taxon>Gunneridae</taxon>
        <taxon>Pentapetalae</taxon>
        <taxon>rosids</taxon>
        <taxon>malvids</taxon>
        <taxon>Brassicales</taxon>
        <taxon>Brassicaceae</taxon>
        <taxon>Brassiceae</taxon>
        <taxon>Brassica</taxon>
    </lineage>
</organism>
<proteinExistence type="predicted"/>